<organism evidence="1 2">
    <name type="scientific">Undibacterium amnicola</name>
    <dbReference type="NCBI Taxonomy" id="1834038"/>
    <lineage>
        <taxon>Bacteria</taxon>
        <taxon>Pseudomonadati</taxon>
        <taxon>Pseudomonadota</taxon>
        <taxon>Betaproteobacteria</taxon>
        <taxon>Burkholderiales</taxon>
        <taxon>Oxalobacteraceae</taxon>
        <taxon>Undibacterium</taxon>
    </lineage>
</organism>
<evidence type="ECO:0000313" key="1">
    <source>
        <dbReference type="EMBL" id="MBC3830013.1"/>
    </source>
</evidence>
<evidence type="ECO:0008006" key="3">
    <source>
        <dbReference type="Google" id="ProtNLM"/>
    </source>
</evidence>
<dbReference type="EMBL" id="JACOFU010000001">
    <property type="protein sequence ID" value="MBC3830013.1"/>
    <property type="molecule type" value="Genomic_DNA"/>
</dbReference>
<comment type="caution">
    <text evidence="1">The sequence shown here is derived from an EMBL/GenBank/DDBJ whole genome shotgun (WGS) entry which is preliminary data.</text>
</comment>
<dbReference type="RefSeq" id="WP_186889063.1">
    <property type="nucleotide sequence ID" value="NZ_JACOFU010000001.1"/>
</dbReference>
<accession>A0ABR6XL76</accession>
<evidence type="ECO:0000313" key="2">
    <source>
        <dbReference type="Proteomes" id="UP000643610"/>
    </source>
</evidence>
<sequence length="478" mass="53061">MKACSLKYSNKHSNKHSNSRLWQMHDCNAYTATRENKSDPIHSNNLSKFGTKLVTILICLPLFTTNPAIASAATAAETSETTPSQNQDSNIKFSGFGTIGAAYNSSAKFDYLRDLLQNHGVGASRRLDVGIDSLLGLQISGSLSEDLEATAQTVVRRREGKFKPELTWGFIRYLPSDGLDLRAGRLGFDVYPLSDSRNVAYSYIWVRPPVEYFGGLIVSYIDGVDAAYKYDVGSGQAKIKIFAGKAQERVLTEAPNIYFSLKGSKITGAQFEFQSQKWLARLGYSELKCNNNFPSIDHLIDTLRSPLFAQFGSNAEMLANNLSFKGKKIHYLSAGIVYDDGPLQAQLMLSRLRSETLSFNSNIAGFFTVAYRVKAWTPYLTFAKTRPAESKNIITGLPLGVHAGIDQVEAGVQSFLKATRNEQSSQSIGFRYSLNQTSDLKLQIDRIHNQEPLIVRAVQPDWNGRATIISVSYNFIFN</sequence>
<dbReference type="Proteomes" id="UP000643610">
    <property type="component" value="Unassembled WGS sequence"/>
</dbReference>
<keyword evidence="2" id="KW-1185">Reference proteome</keyword>
<proteinExistence type="predicted"/>
<gene>
    <name evidence="1" type="ORF">H8K33_00665</name>
</gene>
<reference evidence="1 2" key="1">
    <citation type="submission" date="2020-08" db="EMBL/GenBank/DDBJ databases">
        <title>Novel species isolated from subtropical streams in China.</title>
        <authorList>
            <person name="Lu H."/>
        </authorList>
    </citation>
    <scope>NUCLEOTIDE SEQUENCE [LARGE SCALE GENOMIC DNA]</scope>
    <source>
        <strain evidence="1 2">KCTC 52442</strain>
    </source>
</reference>
<name>A0ABR6XL76_9BURK</name>
<protein>
    <recommendedName>
        <fullName evidence="3">Porin</fullName>
    </recommendedName>
</protein>
<dbReference type="SUPFAM" id="SSF56935">
    <property type="entry name" value="Porins"/>
    <property type="match status" value="1"/>
</dbReference>